<dbReference type="AlphaFoldDB" id="A0A2K3NKY1"/>
<evidence type="ECO:0000313" key="2">
    <source>
        <dbReference type="Proteomes" id="UP000236291"/>
    </source>
</evidence>
<sequence>MSTKAKRVEMPKRDWFGQARMIERMIVLGNGLVYENGLRNPTLIVLKSDLTCNFSNLDRSSDLSHNLTTILLKSDLICNMSRPGIAKSSDLTI</sequence>
<name>A0A2K3NKY1_TRIPR</name>
<protein>
    <submittedName>
        <fullName evidence="1">Uncharacterized protein</fullName>
    </submittedName>
</protein>
<accession>A0A2K3NKY1</accession>
<evidence type="ECO:0000313" key="1">
    <source>
        <dbReference type="EMBL" id="PNY03702.1"/>
    </source>
</evidence>
<organism evidence="1 2">
    <name type="scientific">Trifolium pratense</name>
    <name type="common">Red clover</name>
    <dbReference type="NCBI Taxonomy" id="57577"/>
    <lineage>
        <taxon>Eukaryota</taxon>
        <taxon>Viridiplantae</taxon>
        <taxon>Streptophyta</taxon>
        <taxon>Embryophyta</taxon>
        <taxon>Tracheophyta</taxon>
        <taxon>Spermatophyta</taxon>
        <taxon>Magnoliopsida</taxon>
        <taxon>eudicotyledons</taxon>
        <taxon>Gunneridae</taxon>
        <taxon>Pentapetalae</taxon>
        <taxon>rosids</taxon>
        <taxon>fabids</taxon>
        <taxon>Fabales</taxon>
        <taxon>Fabaceae</taxon>
        <taxon>Papilionoideae</taxon>
        <taxon>50 kb inversion clade</taxon>
        <taxon>NPAAA clade</taxon>
        <taxon>Hologalegina</taxon>
        <taxon>IRL clade</taxon>
        <taxon>Trifolieae</taxon>
        <taxon>Trifolium</taxon>
    </lineage>
</organism>
<proteinExistence type="predicted"/>
<dbReference type="Proteomes" id="UP000236291">
    <property type="component" value="Unassembled WGS sequence"/>
</dbReference>
<reference evidence="1 2" key="1">
    <citation type="journal article" date="2014" name="Am. J. Bot.">
        <title>Genome assembly and annotation for red clover (Trifolium pratense; Fabaceae).</title>
        <authorList>
            <person name="Istvanek J."/>
            <person name="Jaros M."/>
            <person name="Krenek A."/>
            <person name="Repkova J."/>
        </authorList>
    </citation>
    <scope>NUCLEOTIDE SEQUENCE [LARGE SCALE GENOMIC DNA]</scope>
    <source>
        <strain evidence="2">cv. Tatra</strain>
        <tissue evidence="1">Young leaves</tissue>
    </source>
</reference>
<dbReference type="EMBL" id="ASHM01000033">
    <property type="protein sequence ID" value="PNY03702.1"/>
    <property type="molecule type" value="Genomic_DNA"/>
</dbReference>
<gene>
    <name evidence="1" type="ORF">L195_g000110</name>
</gene>
<reference evidence="1 2" key="2">
    <citation type="journal article" date="2017" name="Front. Plant Sci.">
        <title>Gene Classification and Mining of Molecular Markers Useful in Red Clover (Trifolium pratense) Breeding.</title>
        <authorList>
            <person name="Istvanek J."/>
            <person name="Dluhosova J."/>
            <person name="Dluhos P."/>
            <person name="Patkova L."/>
            <person name="Nedelnik J."/>
            <person name="Repkova J."/>
        </authorList>
    </citation>
    <scope>NUCLEOTIDE SEQUENCE [LARGE SCALE GENOMIC DNA]</scope>
    <source>
        <strain evidence="2">cv. Tatra</strain>
        <tissue evidence="1">Young leaves</tissue>
    </source>
</reference>
<comment type="caution">
    <text evidence="1">The sequence shown here is derived from an EMBL/GenBank/DDBJ whole genome shotgun (WGS) entry which is preliminary data.</text>
</comment>